<dbReference type="AlphaFoldDB" id="A0A8J8NT35"/>
<keyword evidence="4" id="KW-1185">Reference proteome</keyword>
<feature type="compositionally biased region" description="Polar residues" evidence="1">
    <location>
        <begin position="344"/>
        <end position="354"/>
    </location>
</feature>
<feature type="compositionally biased region" description="Polar residues" evidence="1">
    <location>
        <begin position="537"/>
        <end position="553"/>
    </location>
</feature>
<evidence type="ECO:0000256" key="2">
    <source>
        <dbReference type="SAM" id="Phobius"/>
    </source>
</evidence>
<dbReference type="Proteomes" id="UP000785679">
    <property type="component" value="Unassembled WGS sequence"/>
</dbReference>
<feature type="transmembrane region" description="Helical" evidence="2">
    <location>
        <begin position="141"/>
        <end position="159"/>
    </location>
</feature>
<feature type="transmembrane region" description="Helical" evidence="2">
    <location>
        <begin position="269"/>
        <end position="289"/>
    </location>
</feature>
<keyword evidence="2" id="KW-1133">Transmembrane helix</keyword>
<protein>
    <submittedName>
        <fullName evidence="3">Uncharacterized protein</fullName>
    </submittedName>
</protein>
<keyword evidence="2" id="KW-0812">Transmembrane</keyword>
<feature type="transmembrane region" description="Helical" evidence="2">
    <location>
        <begin position="179"/>
        <end position="199"/>
    </location>
</feature>
<comment type="caution">
    <text evidence="3">The sequence shown here is derived from an EMBL/GenBank/DDBJ whole genome shotgun (WGS) entry which is preliminary data.</text>
</comment>
<proteinExistence type="predicted"/>
<name>A0A8J8NT35_HALGN</name>
<accession>A0A8J8NT35</accession>
<evidence type="ECO:0000256" key="1">
    <source>
        <dbReference type="SAM" id="MobiDB-lite"/>
    </source>
</evidence>
<feature type="transmembrane region" description="Helical" evidence="2">
    <location>
        <begin position="55"/>
        <end position="73"/>
    </location>
</feature>
<evidence type="ECO:0000313" key="3">
    <source>
        <dbReference type="EMBL" id="TNV80563.1"/>
    </source>
</evidence>
<organism evidence="3 4">
    <name type="scientific">Halteria grandinella</name>
    <dbReference type="NCBI Taxonomy" id="5974"/>
    <lineage>
        <taxon>Eukaryota</taxon>
        <taxon>Sar</taxon>
        <taxon>Alveolata</taxon>
        <taxon>Ciliophora</taxon>
        <taxon>Intramacronucleata</taxon>
        <taxon>Spirotrichea</taxon>
        <taxon>Stichotrichia</taxon>
        <taxon>Sporadotrichida</taxon>
        <taxon>Halteriidae</taxon>
        <taxon>Halteria</taxon>
    </lineage>
</organism>
<sequence length="578" mass="64748">MEENPGMTATHLALLYVNTLLISFQFLVIIVLFYNTMRYLKQFGSQHDPYTLGTLILLGISTLVETCDLPWMIMELINTPNVNQWIQEHEHAQLCYEATTTTLSQSLFTLAIASNSTRWALMIVAMKVTTQEERQRSMFKIIRMALIGCGIALIVLTVCDCGFKCTYLNHREEFRAVDFILSIFKGVMSAGSLLTYLFAYRIFASYLNRSGSLNQDPASHINPTGNESPSHIILDTQDKSGSLKSEEKKKADGGSQDNSEVGVLRKMKFMFIAISVVVIYKVVLDNLIFEENERDLMLLDMLRNIGNITLILILCLSIRDTVKSMREQEKRLQKNLASEKDQSKQPLLTHNRITPISKMGSEKSTGNPNDTSLFEGNSILKFENDSANSFGDQSKVLHRIMNEENQNTLLATQRHLHPIGENSMREPTMFLHQLTASPAPNILFYNSNNGNVEGIGSIRNLGEGQRIQSTQMINNHASYKFQVPSQGHSDNSALNSNQKDNSGGNLQIPTNKLSSNLQNMQSFRSDNAFSPGGKYNPKTSYSNHGFSQNNSRPSNNVGSVVVESVNTSLQNSQFVDHD</sequence>
<feature type="transmembrane region" description="Helical" evidence="2">
    <location>
        <begin position="12"/>
        <end position="34"/>
    </location>
</feature>
<feature type="region of interest" description="Disordered" evidence="1">
    <location>
        <begin position="333"/>
        <end position="369"/>
    </location>
</feature>
<dbReference type="EMBL" id="RRYP01007344">
    <property type="protein sequence ID" value="TNV80563.1"/>
    <property type="molecule type" value="Genomic_DNA"/>
</dbReference>
<gene>
    <name evidence="3" type="ORF">FGO68_gene9496</name>
</gene>
<evidence type="ECO:0000313" key="4">
    <source>
        <dbReference type="Proteomes" id="UP000785679"/>
    </source>
</evidence>
<feature type="region of interest" description="Disordered" evidence="1">
    <location>
        <begin position="482"/>
        <end position="511"/>
    </location>
</feature>
<feature type="region of interest" description="Disordered" evidence="1">
    <location>
        <begin position="523"/>
        <end position="557"/>
    </location>
</feature>
<feature type="compositionally biased region" description="Basic and acidic residues" evidence="1">
    <location>
        <begin position="333"/>
        <end position="343"/>
    </location>
</feature>
<reference evidence="3" key="1">
    <citation type="submission" date="2019-06" db="EMBL/GenBank/DDBJ databases">
        <authorList>
            <person name="Zheng W."/>
        </authorList>
    </citation>
    <scope>NUCLEOTIDE SEQUENCE</scope>
    <source>
        <strain evidence="3">QDHG01</strain>
    </source>
</reference>
<keyword evidence="2" id="KW-0472">Membrane</keyword>